<feature type="region of interest" description="Disordered" evidence="1">
    <location>
        <begin position="23"/>
        <end position="104"/>
    </location>
</feature>
<evidence type="ECO:0000256" key="1">
    <source>
        <dbReference type="SAM" id="MobiDB-lite"/>
    </source>
</evidence>
<protein>
    <recommendedName>
        <fullName evidence="5">Pentapeptide MXKDX repeat protein</fullName>
    </recommendedName>
</protein>
<keyword evidence="4" id="KW-1185">Reference proteome</keyword>
<dbReference type="EMBL" id="APND01000004">
    <property type="protein sequence ID" value="MES1930104.1"/>
    <property type="molecule type" value="Genomic_DNA"/>
</dbReference>
<dbReference type="Proteomes" id="UP001460888">
    <property type="component" value="Unassembled WGS sequence"/>
</dbReference>
<organism evidence="3 4">
    <name type="scientific">Salinisphaera dokdonensis CL-ES53</name>
    <dbReference type="NCBI Taxonomy" id="1304272"/>
    <lineage>
        <taxon>Bacteria</taxon>
        <taxon>Pseudomonadati</taxon>
        <taxon>Pseudomonadota</taxon>
        <taxon>Gammaproteobacteria</taxon>
        <taxon>Salinisphaerales</taxon>
        <taxon>Salinisphaeraceae</taxon>
        <taxon>Salinisphaera</taxon>
    </lineage>
</organism>
<feature type="compositionally biased region" description="Basic and acidic residues" evidence="1">
    <location>
        <begin position="71"/>
        <end position="83"/>
    </location>
</feature>
<keyword evidence="2" id="KW-0732">Signal</keyword>
<feature type="chain" id="PRO_5047340079" description="Pentapeptide MXKDX repeat protein" evidence="2">
    <location>
        <begin position="23"/>
        <end position="104"/>
    </location>
</feature>
<evidence type="ECO:0008006" key="5">
    <source>
        <dbReference type="Google" id="ProtNLM"/>
    </source>
</evidence>
<reference evidence="3 4" key="1">
    <citation type="submission" date="2013-03" db="EMBL/GenBank/DDBJ databases">
        <title>Salinisphaera dokdonensis CL-ES53 Genome Sequencing.</title>
        <authorList>
            <person name="Li C."/>
            <person name="Lai Q."/>
            <person name="Shao Z."/>
        </authorList>
    </citation>
    <scope>NUCLEOTIDE SEQUENCE [LARGE SCALE GENOMIC DNA]</scope>
    <source>
        <strain evidence="3 4">CL-ES53</strain>
    </source>
</reference>
<comment type="caution">
    <text evidence="3">The sequence shown here is derived from an EMBL/GenBank/DDBJ whole genome shotgun (WGS) entry which is preliminary data.</text>
</comment>
<evidence type="ECO:0000256" key="2">
    <source>
        <dbReference type="SAM" id="SignalP"/>
    </source>
</evidence>
<feature type="signal peptide" evidence="2">
    <location>
        <begin position="1"/>
        <end position="22"/>
    </location>
</feature>
<feature type="compositionally biased region" description="Low complexity" evidence="1">
    <location>
        <begin position="87"/>
        <end position="97"/>
    </location>
</feature>
<name>A0ABV2B2K5_9GAMM</name>
<accession>A0ABV2B2K5</accession>
<evidence type="ECO:0000313" key="4">
    <source>
        <dbReference type="Proteomes" id="UP001460888"/>
    </source>
</evidence>
<proteinExistence type="predicted"/>
<gene>
    <name evidence="3" type="ORF">SADO_12653</name>
</gene>
<sequence length="104" mass="10906">MLCRASLGLTLLGCMAAMPAFAADSEEKAGETAMPATEHQSENVRNVPESADGMNTGEQMPTSEDMPATKAQKEGMKEQDKMSQDPGMSESGSGDSMSGDEAEQ</sequence>
<evidence type="ECO:0000313" key="3">
    <source>
        <dbReference type="EMBL" id="MES1930104.1"/>
    </source>
</evidence>